<proteinExistence type="predicted"/>
<reference evidence="1" key="1">
    <citation type="submission" date="2024-07" db="EMBL/GenBank/DDBJ databases">
        <authorList>
            <person name="Pedron J."/>
        </authorList>
    </citation>
    <scope>NUCLEOTIDE SEQUENCE</scope>
    <source>
        <strain evidence="1">A003-S1-M15</strain>
    </source>
</reference>
<dbReference type="GeneID" id="302581831"/>
<gene>
    <name evidence="1" type="ORF">LF929_009125</name>
</gene>
<dbReference type="AlphaFoldDB" id="A0AB39ITE1"/>
<evidence type="ECO:0000313" key="1">
    <source>
        <dbReference type="EMBL" id="XDL26328.1"/>
    </source>
</evidence>
<dbReference type="EMBL" id="CP162670">
    <property type="protein sequence ID" value="XDL26328.1"/>
    <property type="molecule type" value="Genomic_DNA"/>
</dbReference>
<dbReference type="RefSeq" id="WP_210194415.1">
    <property type="nucleotide sequence ID" value="NZ_CP162670.1"/>
</dbReference>
<name>A0AB39ITE1_9GAMM</name>
<protein>
    <submittedName>
        <fullName evidence="1">Uncharacterized protein</fullName>
    </submittedName>
</protein>
<accession>A0AB39ITE1</accession>
<organism evidence="1">
    <name type="scientific">Dickeya oryzae</name>
    <dbReference type="NCBI Taxonomy" id="1240404"/>
    <lineage>
        <taxon>Bacteria</taxon>
        <taxon>Pseudomonadati</taxon>
        <taxon>Pseudomonadota</taxon>
        <taxon>Gammaproteobacteria</taxon>
        <taxon>Enterobacterales</taxon>
        <taxon>Pectobacteriaceae</taxon>
        <taxon>Dickeya</taxon>
    </lineage>
</organism>
<sequence length="136" mass="15329">MEGENKTQPRIIRGDFNDQELVIFLKGLAEKLETREYLKKRPEELRAKIDAVEAELARMSSDVDLFVVDYSEVAEKRNEHGDKSRGANSEELLSIAESAIKEMKKAASDKGLDISRQEIQLIRLIRTALGISGLIV</sequence>